<dbReference type="EMBL" id="JABTTQ020002637">
    <property type="protein sequence ID" value="KAK6122765.1"/>
    <property type="molecule type" value="Genomic_DNA"/>
</dbReference>
<dbReference type="InterPro" id="IPR023393">
    <property type="entry name" value="START-like_dom_sf"/>
</dbReference>
<dbReference type="SUPFAM" id="SSF55961">
    <property type="entry name" value="Bet v1-like"/>
    <property type="match status" value="1"/>
</dbReference>
<dbReference type="InterPro" id="IPR024949">
    <property type="entry name" value="Bet_v_I_allergen"/>
</dbReference>
<organism evidence="3 4">
    <name type="scientific">Rehmannia glutinosa</name>
    <name type="common">Chinese foxglove</name>
    <dbReference type="NCBI Taxonomy" id="99300"/>
    <lineage>
        <taxon>Eukaryota</taxon>
        <taxon>Viridiplantae</taxon>
        <taxon>Streptophyta</taxon>
        <taxon>Embryophyta</taxon>
        <taxon>Tracheophyta</taxon>
        <taxon>Spermatophyta</taxon>
        <taxon>Magnoliopsida</taxon>
        <taxon>eudicotyledons</taxon>
        <taxon>Gunneridae</taxon>
        <taxon>Pentapetalae</taxon>
        <taxon>asterids</taxon>
        <taxon>lamiids</taxon>
        <taxon>Lamiales</taxon>
        <taxon>Orobanchaceae</taxon>
        <taxon>Rehmannieae</taxon>
        <taxon>Rehmannia</taxon>
    </lineage>
</organism>
<dbReference type="PANTHER" id="PTHR31213">
    <property type="entry name" value="OS08G0374000 PROTEIN-RELATED"/>
    <property type="match status" value="1"/>
</dbReference>
<protein>
    <recommendedName>
        <fullName evidence="2">Bet v I/Major latex protein domain-containing protein</fullName>
    </recommendedName>
</protein>
<dbReference type="Gene3D" id="3.30.530.20">
    <property type="match status" value="1"/>
</dbReference>
<comment type="similarity">
    <text evidence="1">Belongs to the BetVI family.</text>
</comment>
<evidence type="ECO:0000259" key="2">
    <source>
        <dbReference type="SMART" id="SM01037"/>
    </source>
</evidence>
<dbReference type="SMART" id="SM01037">
    <property type="entry name" value="Bet_v_1"/>
    <property type="match status" value="1"/>
</dbReference>
<evidence type="ECO:0000256" key="1">
    <source>
        <dbReference type="ARBA" id="ARBA00009744"/>
    </source>
</evidence>
<dbReference type="InterPro" id="IPR050279">
    <property type="entry name" value="Plant_def-hormone_signal"/>
</dbReference>
<feature type="domain" description="Bet v I/Major latex protein" evidence="2">
    <location>
        <begin position="1"/>
        <end position="138"/>
    </location>
</feature>
<proteinExistence type="inferred from homology"/>
<dbReference type="Pfam" id="PF00407">
    <property type="entry name" value="Bet_v_1"/>
    <property type="match status" value="1"/>
</dbReference>
<reference evidence="3 4" key="1">
    <citation type="journal article" date="2021" name="Comput. Struct. Biotechnol. J.">
        <title>De novo genome assembly of the potent medicinal plant Rehmannia glutinosa using nanopore technology.</title>
        <authorList>
            <person name="Ma L."/>
            <person name="Dong C."/>
            <person name="Song C."/>
            <person name="Wang X."/>
            <person name="Zheng X."/>
            <person name="Niu Y."/>
            <person name="Chen S."/>
            <person name="Feng W."/>
        </authorList>
    </citation>
    <scope>NUCLEOTIDE SEQUENCE [LARGE SCALE GENOMIC DNA]</scope>
    <source>
        <strain evidence="3">DH-2019</strain>
    </source>
</reference>
<accession>A0ABR0UJJ4</accession>
<dbReference type="PRINTS" id="PR00634">
    <property type="entry name" value="BETALLERGEN"/>
</dbReference>
<evidence type="ECO:0000313" key="3">
    <source>
        <dbReference type="EMBL" id="KAK6122765.1"/>
    </source>
</evidence>
<sequence length="154" mass="17076">MGITKHIQELKLRVSAKRMFKALVTESHSIPLPNTIKSIEILHGDGGAGTIRQTNLADGSHVKIRIEAVDIDNQVSKYTVIEGPMLGDKIESIHYEQKFEDSSDGGCVAKIVSEYHTKGDIQLKEEEVKAINDRALGFYKLSEEYLHANPDVCA</sequence>
<dbReference type="PANTHER" id="PTHR31213:SF157">
    <property type="entry name" value="MAJOR ALLERGEN MAL D 1-LIKE"/>
    <property type="match status" value="1"/>
</dbReference>
<keyword evidence="4" id="KW-1185">Reference proteome</keyword>
<name>A0ABR0UJJ4_REHGL</name>
<dbReference type="CDD" id="cd07816">
    <property type="entry name" value="Bet_v1-like"/>
    <property type="match status" value="1"/>
</dbReference>
<dbReference type="InterPro" id="IPR000916">
    <property type="entry name" value="Bet_v_I/MLP"/>
</dbReference>
<gene>
    <name evidence="3" type="ORF">DH2020_043503</name>
</gene>
<comment type="caution">
    <text evidence="3">The sequence shown here is derived from an EMBL/GenBank/DDBJ whole genome shotgun (WGS) entry which is preliminary data.</text>
</comment>
<dbReference type="Proteomes" id="UP001318860">
    <property type="component" value="Unassembled WGS sequence"/>
</dbReference>
<evidence type="ECO:0000313" key="4">
    <source>
        <dbReference type="Proteomes" id="UP001318860"/>
    </source>
</evidence>